<evidence type="ECO:0000313" key="2">
    <source>
        <dbReference type="Proteomes" id="UP000198984"/>
    </source>
</evidence>
<dbReference type="AlphaFoldDB" id="A0A1H8DQ81"/>
<organism evidence="1 2">
    <name type="scientific">Chitinophaga rupis</name>
    <dbReference type="NCBI Taxonomy" id="573321"/>
    <lineage>
        <taxon>Bacteria</taxon>
        <taxon>Pseudomonadati</taxon>
        <taxon>Bacteroidota</taxon>
        <taxon>Chitinophagia</taxon>
        <taxon>Chitinophagales</taxon>
        <taxon>Chitinophagaceae</taxon>
        <taxon>Chitinophaga</taxon>
    </lineage>
</organism>
<reference evidence="1 2" key="1">
    <citation type="submission" date="2016-10" db="EMBL/GenBank/DDBJ databases">
        <authorList>
            <person name="de Groot N.N."/>
        </authorList>
    </citation>
    <scope>NUCLEOTIDE SEQUENCE [LARGE SCALE GENOMIC DNA]</scope>
    <source>
        <strain evidence="1 2">DSM 21039</strain>
    </source>
</reference>
<dbReference type="EMBL" id="FOBB01000008">
    <property type="protein sequence ID" value="SEN09400.1"/>
    <property type="molecule type" value="Genomic_DNA"/>
</dbReference>
<dbReference type="InterPro" id="IPR058238">
    <property type="entry name" value="Lant_leader_dom"/>
</dbReference>
<keyword evidence="2" id="KW-1185">Reference proteome</keyword>
<proteinExistence type="predicted"/>
<name>A0A1H8DQ81_9BACT</name>
<dbReference type="NCBIfam" id="NF038153">
    <property type="entry name" value="lant_leader_L1a"/>
    <property type="match status" value="1"/>
</dbReference>
<sequence>MKKIPSKKLSLSKIRIASLSKDRQQTLKGGSIETFDRNCKTWYVECGPGPFTIARTCVE</sequence>
<protein>
    <submittedName>
        <fullName evidence="1">Uncharacterized protein</fullName>
    </submittedName>
</protein>
<accession>A0A1H8DQ81</accession>
<evidence type="ECO:0000313" key="1">
    <source>
        <dbReference type="EMBL" id="SEN09400.1"/>
    </source>
</evidence>
<gene>
    <name evidence="1" type="ORF">SAMN04488505_10870</name>
</gene>
<dbReference type="RefSeq" id="WP_089918646.1">
    <property type="nucleotide sequence ID" value="NZ_FOBB01000008.1"/>
</dbReference>
<dbReference type="Proteomes" id="UP000198984">
    <property type="component" value="Unassembled WGS sequence"/>
</dbReference>